<gene>
    <name evidence="1" type="ORF">ACH24_01305</name>
</gene>
<evidence type="ECO:0000313" key="2">
    <source>
        <dbReference type="Proteomes" id="UP000242800"/>
    </source>
</evidence>
<proteinExistence type="predicted"/>
<keyword evidence="2" id="KW-1185">Reference proteome</keyword>
<name>A0AAC8VD51_9GAMM</name>
<sequence length="1331" mass="156164">MSDKYTKKLRIYYEKIELPTNSADFKLSKEDIKALKISNDKKKKVYLLKFGENYLLNIWRLRVIYPSKIAMDKIRSIRQEKDSFIIAIFSLDTLIHKTKFTSFGHKSVIFDFKKLWGLVDFVAVHTDDKAWVNHKFTSFMPSITYCNQNIIHLAYHSDFLYIYHTPEFFNNIDQENARELVAKIPEPFWIKSDMQENKINIPLEEDLLNIQKDLEKVSKLKDFEISSNDDFFSKAIKAAPTLQNTKKSNLFNSLAIENNEKIKNDIINYVISDAWYENEVLLEKLMTFLDTLVVRHLYLIAVYSVYEIEKGIKSVKPEYSKLLKAGLLNKDIQNQLVNDTRKITSIVWLGETFHGLDIEEAKALCDLIDEENINPKINTINLQKQYEVYTKNYKKDPKKMLSIEKYKNKYNLFVTDKEREKHASNLSKILEDPKFRVLSYINAFLCSTKNYLVPYGYLGSNPLTYYNCMLETGKRRTSKEAYFADIRNKLFIVCYLPGFLSSVIEDDQFIDWYSDKVESKSLLKNPYLNNLNKSHEKYIKSFMDLEVVKLLKQTSSQIKPSYIPVVFRYGAFASTTALIRSNANVSNKMEFELYDSPEKLHNKYSEKEKNIMPKSVNKPKDHSIDNGMSLFSLNLTNESEIGLRKAMLNVAQLYNLDFKVGISGNLDQAMTQALLLGMATTVKNGNIVLDEDQMLYMTYLYCIFMAHSVDHTVDEILMSSNTYLLNSKDKKYPMFNIADFFARPVFGLSKNDKFKSLVKSYEDSLKPNSKILKDAYINRVTTLSDIYEDLYNFNCLYSSLSEGSLYGLLSTHSERHSTLLEQYSRKKKAETGRGFIENGKEQKVVNYNTYATINQYKTFVAQGRMYDTRVKYTSSHNRQVERDFNLYSTDKKNIDYIKYNFKDSKFDAVYKEKNKKEENENGIVYAKKQNTRYCYGYFNDFFVKNRITTFYKIKDRLGNYLIDLHDQKYSFATPNSDSKIYRLSPELLNNKDDFKKVAKDIITSYKYISFDKQKEDIVKDFGKSLSSTNYEVWVGLSHQAISCFSVLDDLETQELSNTFIDALYYIRLMQLYYGRNISFLMIDSKIINYPSINTHYYLPTELNFKKNLKIALSKASKAVVDRFLIILNIYNKTINDNTLNLIICRLPIILFQYEGQQFKLKALQLYIHSHKNNDYKSEINFSAWFESIFYIQNSFLCNDYIGSNTLIMKLVKQLKSGCSEYKRNMINKQIENRENELNFYQILMNLIVISVHHRILLKSKTTNTSSLLYDILRKPEYKLINKLIDDLFIYKNKNLNGDIYKVFHTKLIAIEKTYKKISELYRADFFEKISK</sequence>
<dbReference type="KEGG" id="fper:ACH24_01305"/>
<evidence type="ECO:0000313" key="1">
    <source>
        <dbReference type="EMBL" id="ALB01431.1"/>
    </source>
</evidence>
<organism evidence="1 2">
    <name type="scientific">Francisella persica ATCC VR-331</name>
    <dbReference type="NCBI Taxonomy" id="1086726"/>
    <lineage>
        <taxon>Bacteria</taxon>
        <taxon>Pseudomonadati</taxon>
        <taxon>Pseudomonadota</taxon>
        <taxon>Gammaproteobacteria</taxon>
        <taxon>Thiotrichales</taxon>
        <taxon>Francisellaceae</taxon>
        <taxon>Francisella</taxon>
    </lineage>
</organism>
<dbReference type="Proteomes" id="UP000242800">
    <property type="component" value="Chromosome"/>
</dbReference>
<dbReference type="EMBL" id="CP012505">
    <property type="protein sequence ID" value="ALB01431.1"/>
    <property type="molecule type" value="Genomic_DNA"/>
</dbReference>
<protein>
    <submittedName>
        <fullName evidence="1">Uncharacterized protein</fullName>
    </submittedName>
</protein>
<reference evidence="1 2" key="1">
    <citation type="journal article" date="2016" name="Int. J. Syst. Evol. Microbiol.">
        <title>Reclassification of Wolbachia persica as Francisella persica comb. nov. and emended description of the family Francisellaceae.</title>
        <authorList>
            <person name="Larson M.A."/>
            <person name="Nalbantoglu U."/>
            <person name="Sayood K."/>
            <person name="Zentz E.B."/>
            <person name="Cer R.Z."/>
            <person name="Iwen P.C."/>
            <person name="Francesconi S.C."/>
            <person name="Bishop-Lilly K.A."/>
            <person name="Mokashi V.P."/>
            <person name="Sjostedt A."/>
            <person name="Hinrichs S.H."/>
        </authorList>
    </citation>
    <scope>NUCLEOTIDE SEQUENCE [LARGE SCALE GENOMIC DNA]</scope>
    <source>
        <strain evidence="1 2">FSC845</strain>
    </source>
</reference>
<accession>A0AAC8VD51</accession>
<dbReference type="RefSeq" id="WP_064460845.1">
    <property type="nucleotide sequence ID" value="NZ_CP012505.1"/>
</dbReference>